<name>A0A5K3FW69_MESCO</name>
<dbReference type="SUPFAM" id="SSF55797">
    <property type="entry name" value="PR-1-like"/>
    <property type="match status" value="1"/>
</dbReference>
<reference evidence="2" key="1">
    <citation type="submission" date="2019-11" db="UniProtKB">
        <authorList>
            <consortium name="WormBaseParasite"/>
        </authorList>
    </citation>
    <scope>IDENTIFICATION</scope>
</reference>
<evidence type="ECO:0000313" key="2">
    <source>
        <dbReference type="WBParaSite" id="MCU_012185-RA"/>
    </source>
</evidence>
<feature type="transmembrane region" description="Helical" evidence="1">
    <location>
        <begin position="170"/>
        <end position="190"/>
    </location>
</feature>
<dbReference type="WBParaSite" id="MCU_012185-RA">
    <property type="protein sequence ID" value="MCU_012185-RA"/>
    <property type="gene ID" value="MCU_012185"/>
</dbReference>
<accession>A0A5K3FW69</accession>
<organism evidence="2">
    <name type="scientific">Mesocestoides corti</name>
    <name type="common">Flatworm</name>
    <dbReference type="NCBI Taxonomy" id="53468"/>
    <lineage>
        <taxon>Eukaryota</taxon>
        <taxon>Metazoa</taxon>
        <taxon>Spiralia</taxon>
        <taxon>Lophotrochozoa</taxon>
        <taxon>Platyhelminthes</taxon>
        <taxon>Cestoda</taxon>
        <taxon>Eucestoda</taxon>
        <taxon>Cyclophyllidea</taxon>
        <taxon>Mesocestoididae</taxon>
        <taxon>Mesocestoides</taxon>
    </lineage>
</organism>
<keyword evidence="1" id="KW-0812">Transmembrane</keyword>
<dbReference type="InterPro" id="IPR035940">
    <property type="entry name" value="CAP_sf"/>
</dbReference>
<sequence>MQLIWATSRQVGCYRHLCEHSDFWTTPRYVMACLYKPARFNSNESPYKRGSSCSGCPRGLGCYRKQCTEMTTPGVVPLPLEESVVHESAATKKPIVHIQTTTSTSEKPLIQTRKMLSPTKKPLIQTQTTTSVKEKPLIETQQVTSRTEVTSSLILKPSGEASQPQPTTSFSTHLSAFSVFMFAIMALMFLS</sequence>
<proteinExistence type="predicted"/>
<evidence type="ECO:0000256" key="1">
    <source>
        <dbReference type="SAM" id="Phobius"/>
    </source>
</evidence>
<keyword evidence="1" id="KW-1133">Transmembrane helix</keyword>
<keyword evidence="1" id="KW-0472">Membrane</keyword>
<dbReference type="Gene3D" id="3.40.33.10">
    <property type="entry name" value="CAP"/>
    <property type="match status" value="1"/>
</dbReference>
<dbReference type="AlphaFoldDB" id="A0A5K3FW69"/>
<protein>
    <submittedName>
        <fullName evidence="2">SCP domain-containing protein</fullName>
    </submittedName>
</protein>